<sequence>MIKNSTRILLFFLLMKAIPGFSQLVTEDKRRELVSFSSRLKTDFETNRDKAFALAKQKGWPVFRQEKNGKTTSLQGTDVLGFPIYLQTSNNIVAAATTQTTALYSGGPLGLTLSGSSANMAGKLGIWDGGKIYPNHQEFTGKTVTMLDGSATISDHTTHVAGTLIAKGVYAPARGMAFGASGLIAYDFNNDASEMASNAASLLVSNHSYGIVTGWSYNTTVTPNRWEWYGLPGDNEDYKFGYYSAYAQSFDKIAYNAPYYLIAVAAGNNRGETGPAVGETYYGYQSRTDQTIVNKGARPANISSNDGYDIMQSPALAKNVLAVGAVNPLPYGPAVSSDVAIASFSSWGPTDDGRIKPDICGDGVNVISTGIDAPDAYVAMSGTSMATPNVSGSVFLLQEYYSQKNSGNFMRAATLKGLVCHTAFDAGNIGPDYIYGWGLLNTAKAAQAITDKGVKSMINENSLSQGQTQTFNVVASGNGPLVATISWTDPAGTPGPVGVVDDPTIKLVNDLDVRVTQGTTVFKPWILDPANPATAATTGDNIRDNLEQVYIANAVPGKSYTITVGHKGTLTSGPQAYSLIVTGIGGTAYCASAATSTADSKINQVQLSNINYTAATGCTSYTDNTNLTATLEQGATYPFSVNLGTCGGNFNKIAKVFIDWNGDGDFDDAGELVATSPVINGNASFTGNILVPSTVTTDTYSLMRIVETETTDPTAVTACGIYAKGETQDYRVNFVKSTKDVGVASIVSPAATGTCSSSAQQITIRLHNYGSAAISNVPLTVTVTNAAGAVTTINETYAGTITPGQEQDYTLNTTFNAAAGSVYQIAATTNLTGDTKSSNNQSTGTITISPAPVLSSLLAINCANTSSYLLSGAGDGNLFWYVNAADALPFASGASVNTTQVPVNNTFYAGLNDLNAKVGPATKNVFSSGSYNQFGSGMTVNTTIPVILKSARLYIGYPGTITFTATTSTGQTVSSVTLNVTATRSKPQTGAATDDASDVGQVYQLNLLLPAAGTYQINISYADNATIYRNNGGVTGYPFTIGSFFSITGTNASATPLAYYYYFYDLTVTSAGCASAARVAVPISKPLITQNGVTLSSNFSNGNQWYLNNVLIEGATSQTYQPKVSGTYRVDVSTSAGCISPSADLNFTLPATESPLTDINLIIYPVPTNEILNLSFELYEKGDLQVTVWNSIGQLMYQKTSAITVFGKYNSTINTSNMADGNYILQIKTGSKSYSRKFVINKS</sequence>
<evidence type="ECO:0000313" key="9">
    <source>
        <dbReference type="EMBL" id="MVN21682.1"/>
    </source>
</evidence>
<dbReference type="Pfam" id="PF00082">
    <property type="entry name" value="Peptidase_S8"/>
    <property type="match status" value="1"/>
</dbReference>
<dbReference type="GO" id="GO:0004252">
    <property type="term" value="F:serine-type endopeptidase activity"/>
    <property type="evidence" value="ECO:0007669"/>
    <property type="project" value="UniProtKB-UniRule"/>
</dbReference>
<dbReference type="InterPro" id="IPR034058">
    <property type="entry name" value="TagA/B/C/D_pept_dom"/>
</dbReference>
<reference evidence="9 10" key="1">
    <citation type="submission" date="2019-12" db="EMBL/GenBank/DDBJ databases">
        <title>Mucilaginibacter sp. HMF7410 genome sequencing and assembly.</title>
        <authorList>
            <person name="Kang H."/>
            <person name="Cha I."/>
            <person name="Kim H."/>
            <person name="Joh K."/>
        </authorList>
    </citation>
    <scope>NUCLEOTIDE SEQUENCE [LARGE SCALE GENOMIC DNA]</scope>
    <source>
        <strain evidence="9 10">HMF7410</strain>
    </source>
</reference>
<dbReference type="InterPro" id="IPR000209">
    <property type="entry name" value="Peptidase_S8/S53_dom"/>
</dbReference>
<evidence type="ECO:0000256" key="2">
    <source>
        <dbReference type="ARBA" id="ARBA00022670"/>
    </source>
</evidence>
<dbReference type="GO" id="GO:0006508">
    <property type="term" value="P:proteolysis"/>
    <property type="evidence" value="ECO:0007669"/>
    <property type="project" value="UniProtKB-KW"/>
</dbReference>
<dbReference type="PANTHER" id="PTHR43806:SF11">
    <property type="entry name" value="CEREVISIN-RELATED"/>
    <property type="match status" value="1"/>
</dbReference>
<dbReference type="InterPro" id="IPR023828">
    <property type="entry name" value="Peptidase_S8_Ser-AS"/>
</dbReference>
<dbReference type="InterPro" id="IPR036852">
    <property type="entry name" value="Peptidase_S8/S53_dom_sf"/>
</dbReference>
<evidence type="ECO:0000256" key="5">
    <source>
        <dbReference type="PROSITE-ProRule" id="PRU01240"/>
    </source>
</evidence>
<dbReference type="PROSITE" id="PS00138">
    <property type="entry name" value="SUBTILASE_SER"/>
    <property type="match status" value="1"/>
</dbReference>
<protein>
    <submittedName>
        <fullName evidence="9">S8 family serine peptidase</fullName>
    </submittedName>
</protein>
<feature type="domain" description="Peptidase S8/S53" evidence="6">
    <location>
        <begin position="152"/>
        <end position="438"/>
    </location>
</feature>
<dbReference type="AlphaFoldDB" id="A0A7K1SWI0"/>
<keyword evidence="2 5" id="KW-0645">Protease</keyword>
<proteinExistence type="inferred from homology"/>
<dbReference type="Gene3D" id="2.60.120.380">
    <property type="match status" value="1"/>
</dbReference>
<keyword evidence="3 5" id="KW-0378">Hydrolase</keyword>
<evidence type="ECO:0000313" key="10">
    <source>
        <dbReference type="Proteomes" id="UP000462014"/>
    </source>
</evidence>
<dbReference type="InterPro" id="IPR008979">
    <property type="entry name" value="Galactose-bd-like_sf"/>
</dbReference>
<dbReference type="SUPFAM" id="SSF52743">
    <property type="entry name" value="Subtilisin-like"/>
    <property type="match status" value="1"/>
</dbReference>
<comment type="similarity">
    <text evidence="1 5">Belongs to the peptidase S8 family.</text>
</comment>
<name>A0A7K1SWI0_9SPHI</name>
<evidence type="ECO:0000259" key="7">
    <source>
        <dbReference type="Pfam" id="PF18962"/>
    </source>
</evidence>
<dbReference type="Pfam" id="PF18962">
    <property type="entry name" value="Por_Secre_tail"/>
    <property type="match status" value="1"/>
</dbReference>
<dbReference type="PANTHER" id="PTHR43806">
    <property type="entry name" value="PEPTIDASE S8"/>
    <property type="match status" value="1"/>
</dbReference>
<evidence type="ECO:0000256" key="1">
    <source>
        <dbReference type="ARBA" id="ARBA00011073"/>
    </source>
</evidence>
<organism evidence="9 10">
    <name type="scientific">Mucilaginibacter arboris</name>
    <dbReference type="NCBI Taxonomy" id="2682090"/>
    <lineage>
        <taxon>Bacteria</taxon>
        <taxon>Pseudomonadati</taxon>
        <taxon>Bacteroidota</taxon>
        <taxon>Sphingobacteriia</taxon>
        <taxon>Sphingobacteriales</taxon>
        <taxon>Sphingobacteriaceae</taxon>
        <taxon>Mucilaginibacter</taxon>
    </lineage>
</organism>
<feature type="domain" description="Secretion system C-terminal sorting" evidence="7">
    <location>
        <begin position="1163"/>
        <end position="1240"/>
    </location>
</feature>
<feature type="active site" description="Charge relay system" evidence="5">
    <location>
        <position position="156"/>
    </location>
</feature>
<dbReference type="NCBIfam" id="TIGR04183">
    <property type="entry name" value="Por_Secre_tail"/>
    <property type="match status" value="1"/>
</dbReference>
<gene>
    <name evidence="9" type="ORF">GO621_09045</name>
</gene>
<keyword evidence="10" id="KW-1185">Reference proteome</keyword>
<evidence type="ECO:0000259" key="8">
    <source>
        <dbReference type="Pfam" id="PF20009"/>
    </source>
</evidence>
<evidence type="ECO:0000256" key="3">
    <source>
        <dbReference type="ARBA" id="ARBA00022801"/>
    </source>
</evidence>
<dbReference type="CDD" id="cd04842">
    <property type="entry name" value="Peptidases_S8_Kp43_protease"/>
    <property type="match status" value="1"/>
</dbReference>
<dbReference type="Pfam" id="PF20009">
    <property type="entry name" value="GEVED"/>
    <property type="match status" value="1"/>
</dbReference>
<dbReference type="SUPFAM" id="SSF49785">
    <property type="entry name" value="Galactose-binding domain-like"/>
    <property type="match status" value="1"/>
</dbReference>
<dbReference type="GO" id="GO:0005615">
    <property type="term" value="C:extracellular space"/>
    <property type="evidence" value="ECO:0007669"/>
    <property type="project" value="TreeGrafter"/>
</dbReference>
<dbReference type="Gene3D" id="3.40.50.200">
    <property type="entry name" value="Peptidase S8/S53 domain"/>
    <property type="match status" value="1"/>
</dbReference>
<accession>A0A7K1SWI0</accession>
<dbReference type="Proteomes" id="UP000462014">
    <property type="component" value="Unassembled WGS sequence"/>
</dbReference>
<dbReference type="InterPro" id="IPR050131">
    <property type="entry name" value="Peptidase_S8_subtilisin-like"/>
</dbReference>
<evidence type="ECO:0000256" key="4">
    <source>
        <dbReference type="ARBA" id="ARBA00022825"/>
    </source>
</evidence>
<feature type="domain" description="GEVED" evidence="8">
    <location>
        <begin position="655"/>
        <end position="733"/>
    </location>
</feature>
<feature type="active site" description="Charge relay system" evidence="5">
    <location>
        <position position="384"/>
    </location>
</feature>
<comment type="caution">
    <text evidence="9">The sequence shown here is derived from an EMBL/GenBank/DDBJ whole genome shotgun (WGS) entry which is preliminary data.</text>
</comment>
<evidence type="ECO:0000259" key="6">
    <source>
        <dbReference type="Pfam" id="PF00082"/>
    </source>
</evidence>
<dbReference type="PROSITE" id="PS51892">
    <property type="entry name" value="SUBTILASE"/>
    <property type="match status" value="1"/>
</dbReference>
<dbReference type="InterPro" id="IPR026444">
    <property type="entry name" value="Secre_tail"/>
</dbReference>
<feature type="active site" description="Charge relay system" evidence="5">
    <location>
        <position position="128"/>
    </location>
</feature>
<dbReference type="EMBL" id="WPIK01000007">
    <property type="protein sequence ID" value="MVN21682.1"/>
    <property type="molecule type" value="Genomic_DNA"/>
</dbReference>
<dbReference type="InterPro" id="IPR045474">
    <property type="entry name" value="GEVED"/>
</dbReference>
<keyword evidence="4 5" id="KW-0720">Serine protease</keyword>